<evidence type="ECO:0000256" key="1">
    <source>
        <dbReference type="SAM" id="MobiDB-lite"/>
    </source>
</evidence>
<protein>
    <submittedName>
        <fullName evidence="4">Hypothetical_protein</fullName>
    </submittedName>
</protein>
<dbReference type="AlphaFoldDB" id="A0AA86UHQ4"/>
<dbReference type="EMBL" id="CAXDID020000305">
    <property type="protein sequence ID" value="CAL6074173.1"/>
    <property type="molecule type" value="Genomic_DNA"/>
</dbReference>
<dbReference type="EMBL" id="CATOUU010000678">
    <property type="protein sequence ID" value="CAI9940573.1"/>
    <property type="molecule type" value="Genomic_DNA"/>
</dbReference>
<feature type="compositionally biased region" description="Basic and acidic residues" evidence="1">
    <location>
        <begin position="78"/>
        <end position="88"/>
    </location>
</feature>
<name>A0AA86UHQ4_9EUKA</name>
<organism evidence="3">
    <name type="scientific">Hexamita inflata</name>
    <dbReference type="NCBI Taxonomy" id="28002"/>
    <lineage>
        <taxon>Eukaryota</taxon>
        <taxon>Metamonada</taxon>
        <taxon>Diplomonadida</taxon>
        <taxon>Hexamitidae</taxon>
        <taxon>Hexamitinae</taxon>
        <taxon>Hexamita</taxon>
    </lineage>
</organism>
<feature type="region of interest" description="Disordered" evidence="1">
    <location>
        <begin position="63"/>
        <end position="88"/>
    </location>
</feature>
<dbReference type="Proteomes" id="UP001642409">
    <property type="component" value="Unassembled WGS sequence"/>
</dbReference>
<evidence type="ECO:0000256" key="2">
    <source>
        <dbReference type="SAM" id="SignalP"/>
    </source>
</evidence>
<reference evidence="3" key="1">
    <citation type="submission" date="2023-06" db="EMBL/GenBank/DDBJ databases">
        <authorList>
            <person name="Kurt Z."/>
        </authorList>
    </citation>
    <scope>NUCLEOTIDE SEQUENCE</scope>
</reference>
<evidence type="ECO:0000313" key="5">
    <source>
        <dbReference type="Proteomes" id="UP001642409"/>
    </source>
</evidence>
<evidence type="ECO:0000313" key="4">
    <source>
        <dbReference type="EMBL" id="CAL6074173.1"/>
    </source>
</evidence>
<comment type="caution">
    <text evidence="3">The sequence shown here is derived from an EMBL/GenBank/DDBJ whole genome shotgun (WGS) entry which is preliminary data.</text>
</comment>
<evidence type="ECO:0000313" key="3">
    <source>
        <dbReference type="EMBL" id="CAI9940573.1"/>
    </source>
</evidence>
<feature type="signal peptide" evidence="2">
    <location>
        <begin position="1"/>
        <end position="22"/>
    </location>
</feature>
<keyword evidence="5" id="KW-1185">Reference proteome</keyword>
<keyword evidence="2" id="KW-0732">Signal</keyword>
<feature type="chain" id="PRO_5041716740" evidence="2">
    <location>
        <begin position="23"/>
        <end position="114"/>
    </location>
</feature>
<accession>A0AA86UHQ4</accession>
<reference evidence="4 5" key="2">
    <citation type="submission" date="2024-07" db="EMBL/GenBank/DDBJ databases">
        <authorList>
            <person name="Akdeniz Z."/>
        </authorList>
    </citation>
    <scope>NUCLEOTIDE SEQUENCE [LARGE SCALE GENOMIC DNA]</scope>
</reference>
<proteinExistence type="predicted"/>
<sequence length="114" mass="12686">MMQFYICLISSAISIITLIVHQLQNKQHNFQWSSHITQFLWSGGGAHAEELCVVRQVREEADEAHHSEFHSAEAGGGAEHERQDAAADRVAAHHLANGGVRGRALVFEEEELET</sequence>
<gene>
    <name evidence="3" type="ORF">HINF_LOCUS28218</name>
    <name evidence="4" type="ORF">HINF_LOCUS56495</name>
</gene>